<accession>A0A9P4MIB5</accession>
<dbReference type="OrthoDB" id="444265at2759"/>
<dbReference type="Pfam" id="PF00498">
    <property type="entry name" value="FHA"/>
    <property type="match status" value="1"/>
</dbReference>
<dbReference type="SUPFAM" id="SSF49879">
    <property type="entry name" value="SMAD/FHA domain"/>
    <property type="match status" value="1"/>
</dbReference>
<evidence type="ECO:0000313" key="3">
    <source>
        <dbReference type="Proteomes" id="UP000799439"/>
    </source>
</evidence>
<dbReference type="PANTHER" id="PTHR23308">
    <property type="entry name" value="NUCLEAR INHIBITOR OF PROTEIN PHOSPHATASE-1"/>
    <property type="match status" value="1"/>
</dbReference>
<feature type="non-terminal residue" evidence="2">
    <location>
        <position position="156"/>
    </location>
</feature>
<dbReference type="InterPro" id="IPR050923">
    <property type="entry name" value="Cell_Proc_Reg/RNA_Proc"/>
</dbReference>
<name>A0A9P4MIB5_9PEZI</name>
<feature type="non-terminal residue" evidence="2">
    <location>
        <position position="1"/>
    </location>
</feature>
<reference evidence="2" key="1">
    <citation type="journal article" date="2020" name="Stud. Mycol.">
        <title>101 Dothideomycetes genomes: a test case for predicting lifestyles and emergence of pathogens.</title>
        <authorList>
            <person name="Haridas S."/>
            <person name="Albert R."/>
            <person name="Binder M."/>
            <person name="Bloem J."/>
            <person name="Labutti K."/>
            <person name="Salamov A."/>
            <person name="Andreopoulos B."/>
            <person name="Baker S."/>
            <person name="Barry K."/>
            <person name="Bills G."/>
            <person name="Bluhm B."/>
            <person name="Cannon C."/>
            <person name="Castanera R."/>
            <person name="Culley D."/>
            <person name="Daum C."/>
            <person name="Ezra D."/>
            <person name="Gonzalez J."/>
            <person name="Henrissat B."/>
            <person name="Kuo A."/>
            <person name="Liang C."/>
            <person name="Lipzen A."/>
            <person name="Lutzoni F."/>
            <person name="Magnuson J."/>
            <person name="Mondo S."/>
            <person name="Nolan M."/>
            <person name="Ohm R."/>
            <person name="Pangilinan J."/>
            <person name="Park H.-J."/>
            <person name="Ramirez L."/>
            <person name="Alfaro M."/>
            <person name="Sun H."/>
            <person name="Tritt A."/>
            <person name="Yoshinaga Y."/>
            <person name="Zwiers L.-H."/>
            <person name="Turgeon B."/>
            <person name="Goodwin S."/>
            <person name="Spatafora J."/>
            <person name="Crous P."/>
            <person name="Grigoriev I."/>
        </authorList>
    </citation>
    <scope>NUCLEOTIDE SEQUENCE</scope>
    <source>
        <strain evidence="2">CBS 260.36</strain>
    </source>
</reference>
<dbReference type="AlphaFoldDB" id="A0A9P4MIB5"/>
<sequence>KQKPNFEPTGLLAKEANTVSTSRAGRSVVLKYHEPAEARKPPSTQAWRLYKFSGGATEPVETVYLYERSCWLFGRETSVVDVLLDEPTASKQHAVVQFRYSAGRNEYGDKIERVRPYVIDLESKSGTSLNGSKMEAGRYVELRDGDVLVFGAPERD</sequence>
<protein>
    <submittedName>
        <fullName evidence="2">SMAD/FHA domain-containing protein</fullName>
    </submittedName>
</protein>
<dbReference type="PROSITE" id="PS50006">
    <property type="entry name" value="FHA_DOMAIN"/>
    <property type="match status" value="1"/>
</dbReference>
<proteinExistence type="predicted"/>
<keyword evidence="3" id="KW-1185">Reference proteome</keyword>
<comment type="caution">
    <text evidence="2">The sequence shown here is derived from an EMBL/GenBank/DDBJ whole genome shotgun (WGS) entry which is preliminary data.</text>
</comment>
<dbReference type="InterPro" id="IPR000253">
    <property type="entry name" value="FHA_dom"/>
</dbReference>
<gene>
    <name evidence="2" type="ORF">K461DRAFT_214241</name>
</gene>
<dbReference type="InterPro" id="IPR008984">
    <property type="entry name" value="SMAD_FHA_dom_sf"/>
</dbReference>
<feature type="domain" description="FHA" evidence="1">
    <location>
        <begin position="71"/>
        <end position="134"/>
    </location>
</feature>
<evidence type="ECO:0000313" key="2">
    <source>
        <dbReference type="EMBL" id="KAF2150839.1"/>
    </source>
</evidence>
<dbReference type="Gene3D" id="2.60.200.20">
    <property type="match status" value="1"/>
</dbReference>
<dbReference type="SMART" id="SM00240">
    <property type="entry name" value="FHA"/>
    <property type="match status" value="1"/>
</dbReference>
<organism evidence="2 3">
    <name type="scientific">Myriangium duriaei CBS 260.36</name>
    <dbReference type="NCBI Taxonomy" id="1168546"/>
    <lineage>
        <taxon>Eukaryota</taxon>
        <taxon>Fungi</taxon>
        <taxon>Dikarya</taxon>
        <taxon>Ascomycota</taxon>
        <taxon>Pezizomycotina</taxon>
        <taxon>Dothideomycetes</taxon>
        <taxon>Dothideomycetidae</taxon>
        <taxon>Myriangiales</taxon>
        <taxon>Myriangiaceae</taxon>
        <taxon>Myriangium</taxon>
    </lineage>
</organism>
<dbReference type="EMBL" id="ML996089">
    <property type="protein sequence ID" value="KAF2150839.1"/>
    <property type="molecule type" value="Genomic_DNA"/>
</dbReference>
<dbReference type="Proteomes" id="UP000799439">
    <property type="component" value="Unassembled WGS sequence"/>
</dbReference>
<evidence type="ECO:0000259" key="1">
    <source>
        <dbReference type="PROSITE" id="PS50006"/>
    </source>
</evidence>